<feature type="coiled-coil region" evidence="1">
    <location>
        <begin position="378"/>
        <end position="493"/>
    </location>
</feature>
<feature type="region of interest" description="Disordered" evidence="2">
    <location>
        <begin position="70"/>
        <end position="111"/>
    </location>
</feature>
<feature type="compositionally biased region" description="Polar residues" evidence="2">
    <location>
        <begin position="277"/>
        <end position="290"/>
    </location>
</feature>
<protein>
    <submittedName>
        <fullName evidence="3">Uncharacterized protein</fullName>
    </submittedName>
</protein>
<evidence type="ECO:0000313" key="3">
    <source>
        <dbReference type="EMBL" id="CAI6335850.1"/>
    </source>
</evidence>
<feature type="compositionally biased region" description="Polar residues" evidence="2">
    <location>
        <begin position="93"/>
        <end position="111"/>
    </location>
</feature>
<dbReference type="OrthoDB" id="5427204at2759"/>
<sequence length="583" mass="64271">MKSILNRKRSHEEENPVQSQWRRRDAFNSSPFESVSRLSQHTGDYPVGGALVIPRENTGRMSAPSIMVGKSVISPPTQDQHDDHFPELKSSFRHTQQPQQHLLQSSDRTAVSSTTHEYVVEPDKEFANHELPGPIGTNPVPPAEAGGLISCPSGCKSQECSSTRALTRQLAAELPLIESRAGVLSQPGPHLPSPPPGSQTNDTKDILLQALAIEQRTDLKLRELLYHSSSHDLDIISSQPLDIPAVMKRGSPHSSEREEQPFSNRQSTTPHHGRSDFGSTVASSDQNRSYPYSVDGVAMPNLPNITATSGSVFFGPQSSGQISQPSRPGVLPAPSSLNAINQSQIPSYSPPSAVVHNPTQSSHLQDLQHQVSVKTLAFQTLQREYDSLIQKLERQQIKCTTLEKKFEVSDVEINTLLDEKEKMQAQIASLETQVEELQQSRDDTRSELVANGAQYMRIVEMANRLQNQGAEDKKRWEAEKAELQQRIRVLEEAMVTGPDPQDSSRIPNTVIHGVGESPAISSSAIETLNVLRNEVGRLRLRTTTLETALYTMRDETATIQEAAKKLAQSGAKIENVTKDVLSE</sequence>
<dbReference type="AlphaFoldDB" id="A0A9W4UH47"/>
<name>A0A9W4UH47_9PLEO</name>
<feature type="region of interest" description="Disordered" evidence="2">
    <location>
        <begin position="1"/>
        <end position="51"/>
    </location>
</feature>
<feature type="compositionally biased region" description="Low complexity" evidence="2">
    <location>
        <begin position="316"/>
        <end position="329"/>
    </location>
</feature>
<comment type="caution">
    <text evidence="3">The sequence shown here is derived from an EMBL/GenBank/DDBJ whole genome shotgun (WGS) entry which is preliminary data.</text>
</comment>
<dbReference type="Gene3D" id="1.20.58.60">
    <property type="match status" value="1"/>
</dbReference>
<feature type="compositionally biased region" description="Polar residues" evidence="2">
    <location>
        <begin position="261"/>
        <end position="270"/>
    </location>
</feature>
<keyword evidence="4" id="KW-1185">Reference proteome</keyword>
<proteinExistence type="predicted"/>
<feature type="region of interest" description="Disordered" evidence="2">
    <location>
        <begin position="245"/>
        <end position="295"/>
    </location>
</feature>
<keyword evidence="1" id="KW-0175">Coiled coil</keyword>
<feature type="region of interest" description="Disordered" evidence="2">
    <location>
        <begin position="183"/>
        <end position="202"/>
    </location>
</feature>
<organism evidence="3 4">
    <name type="scientific">Periconia digitata</name>
    <dbReference type="NCBI Taxonomy" id="1303443"/>
    <lineage>
        <taxon>Eukaryota</taxon>
        <taxon>Fungi</taxon>
        <taxon>Dikarya</taxon>
        <taxon>Ascomycota</taxon>
        <taxon>Pezizomycotina</taxon>
        <taxon>Dothideomycetes</taxon>
        <taxon>Pleosporomycetidae</taxon>
        <taxon>Pleosporales</taxon>
        <taxon>Massarineae</taxon>
        <taxon>Periconiaceae</taxon>
        <taxon>Periconia</taxon>
    </lineage>
</organism>
<evidence type="ECO:0000256" key="1">
    <source>
        <dbReference type="SAM" id="Coils"/>
    </source>
</evidence>
<dbReference type="EMBL" id="CAOQHR010000006">
    <property type="protein sequence ID" value="CAI6335850.1"/>
    <property type="molecule type" value="Genomic_DNA"/>
</dbReference>
<feature type="compositionally biased region" description="Polar residues" evidence="2">
    <location>
        <begin position="27"/>
        <end position="42"/>
    </location>
</feature>
<reference evidence="3" key="1">
    <citation type="submission" date="2023-01" db="EMBL/GenBank/DDBJ databases">
        <authorList>
            <person name="Van Ghelder C."/>
            <person name="Rancurel C."/>
        </authorList>
    </citation>
    <scope>NUCLEOTIDE SEQUENCE</scope>
    <source>
        <strain evidence="3">CNCM I-4278</strain>
    </source>
</reference>
<accession>A0A9W4UH47</accession>
<evidence type="ECO:0000313" key="4">
    <source>
        <dbReference type="Proteomes" id="UP001152607"/>
    </source>
</evidence>
<gene>
    <name evidence="3" type="ORF">PDIGIT_LOCUS8936</name>
</gene>
<feature type="region of interest" description="Disordered" evidence="2">
    <location>
        <begin position="316"/>
        <end position="337"/>
    </location>
</feature>
<dbReference type="Proteomes" id="UP001152607">
    <property type="component" value="Unassembled WGS sequence"/>
</dbReference>
<evidence type="ECO:0000256" key="2">
    <source>
        <dbReference type="SAM" id="MobiDB-lite"/>
    </source>
</evidence>